<dbReference type="Gene3D" id="1.10.12.10">
    <property type="entry name" value="Lyase 2-enoyl-coa Hydratase, Chain A, domain 2"/>
    <property type="match status" value="1"/>
</dbReference>
<name>A0A249KAY3_9ACTN</name>
<evidence type="ECO:0000313" key="6">
    <source>
        <dbReference type="EMBL" id="ASY13922.1"/>
    </source>
</evidence>
<organism evidence="6 7">
    <name type="scientific">Candidatus Nanopelagicus hibericus</name>
    <dbReference type="NCBI Taxonomy" id="1884915"/>
    <lineage>
        <taxon>Bacteria</taxon>
        <taxon>Bacillati</taxon>
        <taxon>Actinomycetota</taxon>
        <taxon>Actinomycetes</taxon>
        <taxon>Candidatus Nanopelagicales</taxon>
        <taxon>Candidatus Nanopelagicaceae</taxon>
        <taxon>Candidatus Nanopelagicus</taxon>
    </lineage>
</organism>
<dbReference type="EMBL" id="CP016771">
    <property type="protein sequence ID" value="ASY13922.1"/>
    <property type="molecule type" value="Genomic_DNA"/>
</dbReference>
<reference evidence="6 7" key="1">
    <citation type="submission" date="2016-07" db="EMBL/GenBank/DDBJ databases">
        <title>High microdiversification within the ubiquitous acI lineage of Actinobacteria.</title>
        <authorList>
            <person name="Neuenschwander S.M."/>
            <person name="Salcher M."/>
            <person name="Ghai R."/>
            <person name="Pernthaler J."/>
        </authorList>
    </citation>
    <scope>NUCLEOTIDE SEQUENCE [LARGE SCALE GENOMIC DNA]</scope>
    <source>
        <strain evidence="6">MMS-21-160</strain>
    </source>
</reference>
<proteinExistence type="inferred from homology"/>
<dbReference type="PROSITE" id="PS00166">
    <property type="entry name" value="ENOYL_COA_HYDRATASE"/>
    <property type="match status" value="1"/>
</dbReference>
<dbReference type="SUPFAM" id="SSF52096">
    <property type="entry name" value="ClpP/crotonase"/>
    <property type="match status" value="1"/>
</dbReference>
<dbReference type="AlphaFoldDB" id="A0A249KAY3"/>
<gene>
    <name evidence="6" type="ORF">B1s21160_02210</name>
</gene>
<dbReference type="InterPro" id="IPR001753">
    <property type="entry name" value="Enoyl-CoA_hydra/iso"/>
</dbReference>
<evidence type="ECO:0000256" key="5">
    <source>
        <dbReference type="RuleBase" id="RU003707"/>
    </source>
</evidence>
<evidence type="ECO:0000313" key="7">
    <source>
        <dbReference type="Proteomes" id="UP000217171"/>
    </source>
</evidence>
<dbReference type="PANTHER" id="PTHR11941:SF54">
    <property type="entry name" value="ENOYL-COA HYDRATASE, MITOCHONDRIAL"/>
    <property type="match status" value="1"/>
</dbReference>
<keyword evidence="7" id="KW-1185">Reference proteome</keyword>
<dbReference type="FunFam" id="1.10.12.10:FF:000001">
    <property type="entry name" value="Probable enoyl-CoA hydratase, mitochondrial"/>
    <property type="match status" value="1"/>
</dbReference>
<evidence type="ECO:0000256" key="2">
    <source>
        <dbReference type="ARBA" id="ARBA00023239"/>
    </source>
</evidence>
<sequence length="261" mass="28528">MSLPNFPDELLFTENDGVASITLNRENKLNTMTPDMGRALLDLVPYINANNEIRVVILTGSGEKSFSAGSDVKVLDQYGSNWQLRNRVDYARGIWAIKKPVIAKIRGYCIGGGLEMALMSDIRYAADTAQFGAGEIKLGWHGGAGNTQLLPRILSTGKALEMLLTGDLISASEAKEYGLVEKVLPSAQLDLSVENLARRIADNAPIAAQLAKHLVRVSQSTAVDIGLQYENDTFAYCFTTQDSTEGRKAFVEKRKPVFRGQ</sequence>
<dbReference type="GO" id="GO:0004300">
    <property type="term" value="F:enoyl-CoA hydratase activity"/>
    <property type="evidence" value="ECO:0007669"/>
    <property type="project" value="UniProtKB-EC"/>
</dbReference>
<comment type="similarity">
    <text evidence="1 5">Belongs to the enoyl-CoA hydratase/isomerase family.</text>
</comment>
<dbReference type="InterPro" id="IPR029045">
    <property type="entry name" value="ClpP/crotonase-like_dom_sf"/>
</dbReference>
<dbReference type="KEGG" id="nhi:B1s21160_02210"/>
<comment type="catalytic activity">
    <reaction evidence="4">
        <text>a 4-saturated-(3S)-3-hydroxyacyl-CoA = a (3E)-enoyl-CoA + H2O</text>
        <dbReference type="Rhea" id="RHEA:20724"/>
        <dbReference type="ChEBI" id="CHEBI:15377"/>
        <dbReference type="ChEBI" id="CHEBI:58521"/>
        <dbReference type="ChEBI" id="CHEBI:137480"/>
        <dbReference type="EC" id="4.2.1.17"/>
    </reaction>
</comment>
<evidence type="ECO:0000256" key="3">
    <source>
        <dbReference type="ARBA" id="ARBA00023709"/>
    </source>
</evidence>
<comment type="catalytic activity">
    <reaction evidence="3">
        <text>a (3S)-3-hydroxyacyl-CoA = a (2E)-enoyl-CoA + H2O</text>
        <dbReference type="Rhea" id="RHEA:16105"/>
        <dbReference type="ChEBI" id="CHEBI:15377"/>
        <dbReference type="ChEBI" id="CHEBI:57318"/>
        <dbReference type="ChEBI" id="CHEBI:58856"/>
        <dbReference type="EC" id="4.2.1.17"/>
    </reaction>
</comment>
<protein>
    <submittedName>
        <fullName evidence="6">Enoyl-CoA hydratase</fullName>
    </submittedName>
</protein>
<dbReference type="Proteomes" id="UP000217171">
    <property type="component" value="Chromosome"/>
</dbReference>
<dbReference type="InterPro" id="IPR014748">
    <property type="entry name" value="Enoyl-CoA_hydra_C"/>
</dbReference>
<dbReference type="GO" id="GO:0006635">
    <property type="term" value="P:fatty acid beta-oxidation"/>
    <property type="evidence" value="ECO:0007669"/>
    <property type="project" value="TreeGrafter"/>
</dbReference>
<evidence type="ECO:0000256" key="4">
    <source>
        <dbReference type="ARBA" id="ARBA00023717"/>
    </source>
</evidence>
<dbReference type="Gene3D" id="3.90.226.10">
    <property type="entry name" value="2-enoyl-CoA Hydratase, Chain A, domain 1"/>
    <property type="match status" value="1"/>
</dbReference>
<keyword evidence="2" id="KW-0456">Lyase</keyword>
<dbReference type="CDD" id="cd06558">
    <property type="entry name" value="crotonase-like"/>
    <property type="match status" value="1"/>
</dbReference>
<evidence type="ECO:0000256" key="1">
    <source>
        <dbReference type="ARBA" id="ARBA00005254"/>
    </source>
</evidence>
<accession>A0A249KAY3</accession>
<dbReference type="Pfam" id="PF00378">
    <property type="entry name" value="ECH_1"/>
    <property type="match status" value="1"/>
</dbReference>
<dbReference type="InterPro" id="IPR018376">
    <property type="entry name" value="Enoyl-CoA_hyd/isom_CS"/>
</dbReference>
<dbReference type="PANTHER" id="PTHR11941">
    <property type="entry name" value="ENOYL-COA HYDRATASE-RELATED"/>
    <property type="match status" value="1"/>
</dbReference>
<dbReference type="OrthoDB" id="9790967at2"/>